<dbReference type="EMBL" id="ML975199">
    <property type="protein sequence ID" value="KAF1807923.1"/>
    <property type="molecule type" value="Genomic_DNA"/>
</dbReference>
<proteinExistence type="predicted"/>
<keyword evidence="2" id="KW-1185">Reference proteome</keyword>
<dbReference type="OrthoDB" id="4357760at2759"/>
<sequence length="83" mass="9186">GYVGRTKAVIKTLGDIQKRALCLITGGFRTTAASALEIDAQVPPIKHTLQRAIESAFYRIRSSPLYPLIIQPRDRIHCAIIVL</sequence>
<dbReference type="AlphaFoldDB" id="A0A6G1FQ82"/>
<evidence type="ECO:0000313" key="2">
    <source>
        <dbReference type="Proteomes" id="UP000504638"/>
    </source>
</evidence>
<dbReference type="GeneID" id="54417450"/>
<protein>
    <submittedName>
        <fullName evidence="1 3">Uncharacterized protein</fullName>
    </submittedName>
</protein>
<organism evidence="1">
    <name type="scientific">Eremomyces bilateralis CBS 781.70</name>
    <dbReference type="NCBI Taxonomy" id="1392243"/>
    <lineage>
        <taxon>Eukaryota</taxon>
        <taxon>Fungi</taxon>
        <taxon>Dikarya</taxon>
        <taxon>Ascomycota</taxon>
        <taxon>Pezizomycotina</taxon>
        <taxon>Dothideomycetes</taxon>
        <taxon>Dothideomycetes incertae sedis</taxon>
        <taxon>Eremomycetales</taxon>
        <taxon>Eremomycetaceae</taxon>
        <taxon>Eremomyces</taxon>
    </lineage>
</organism>
<dbReference type="Proteomes" id="UP000504638">
    <property type="component" value="Unplaced"/>
</dbReference>
<evidence type="ECO:0000313" key="1">
    <source>
        <dbReference type="EMBL" id="KAF1807923.1"/>
    </source>
</evidence>
<gene>
    <name evidence="1 3" type="ORF">P152DRAFT_406502</name>
</gene>
<reference evidence="1 3" key="1">
    <citation type="submission" date="2020-01" db="EMBL/GenBank/DDBJ databases">
        <authorList>
            <consortium name="DOE Joint Genome Institute"/>
            <person name="Haridas S."/>
            <person name="Albert R."/>
            <person name="Binder M."/>
            <person name="Bloem J."/>
            <person name="Labutti K."/>
            <person name="Salamov A."/>
            <person name="Andreopoulos B."/>
            <person name="Baker S.E."/>
            <person name="Barry K."/>
            <person name="Bills G."/>
            <person name="Bluhm B.H."/>
            <person name="Cannon C."/>
            <person name="Castanera R."/>
            <person name="Culley D.E."/>
            <person name="Daum C."/>
            <person name="Ezra D."/>
            <person name="Gonzalez J.B."/>
            <person name="Henrissat B."/>
            <person name="Kuo A."/>
            <person name="Liang C."/>
            <person name="Lipzen A."/>
            <person name="Lutzoni F."/>
            <person name="Magnuson J."/>
            <person name="Mondo S."/>
            <person name="Nolan M."/>
            <person name="Ohm R."/>
            <person name="Pangilinan J."/>
            <person name="Park H.-J."/>
            <person name="Ramirez L."/>
            <person name="Alfaro M."/>
            <person name="Sun H."/>
            <person name="Tritt A."/>
            <person name="Yoshinaga Y."/>
            <person name="Zwiers L.-H."/>
            <person name="Turgeon B.G."/>
            <person name="Goodwin S.B."/>
            <person name="Spatafora J.W."/>
            <person name="Crous P.W."/>
            <person name="Grigoriev I.V."/>
        </authorList>
    </citation>
    <scope>NUCLEOTIDE SEQUENCE</scope>
    <source>
        <strain evidence="1 3">CBS 781.70</strain>
    </source>
</reference>
<feature type="non-terminal residue" evidence="1">
    <location>
        <position position="1"/>
    </location>
</feature>
<reference evidence="3" key="3">
    <citation type="submission" date="2025-04" db="UniProtKB">
        <authorList>
            <consortium name="RefSeq"/>
        </authorList>
    </citation>
    <scope>IDENTIFICATION</scope>
    <source>
        <strain evidence="3">CBS 781.70</strain>
    </source>
</reference>
<accession>A0A6G1FQ82</accession>
<dbReference type="RefSeq" id="XP_033529554.1">
    <property type="nucleotide sequence ID" value="XM_033676880.1"/>
</dbReference>
<name>A0A6G1FQ82_9PEZI</name>
<evidence type="ECO:0000313" key="3">
    <source>
        <dbReference type="RefSeq" id="XP_033529554.1"/>
    </source>
</evidence>
<reference evidence="3" key="2">
    <citation type="submission" date="2020-04" db="EMBL/GenBank/DDBJ databases">
        <authorList>
            <consortium name="NCBI Genome Project"/>
        </authorList>
    </citation>
    <scope>NUCLEOTIDE SEQUENCE</scope>
    <source>
        <strain evidence="3">CBS 781.70</strain>
    </source>
</reference>